<dbReference type="GeneID" id="63832065"/>
<sequence length="103" mass="11760">MATKATEATEEIIHWTPLEPLVECHLVPLIVATVTGVWTPSFEPRHCVCREYIWARGIITIHFIDGVEKHSMLRVIRDPNAKRTAETVLKLGNKRAIRECLCQ</sequence>
<reference evidence="1" key="1">
    <citation type="journal article" date="2020" name="Phytopathology">
        <title>Genome sequence of the chestnut blight fungus Cryphonectria parasitica EP155: A fundamental resource for an archetypical invasive plant pathogen.</title>
        <authorList>
            <person name="Crouch J.A."/>
            <person name="Dawe A."/>
            <person name="Aerts A."/>
            <person name="Barry K."/>
            <person name="Churchill A.C.L."/>
            <person name="Grimwood J."/>
            <person name="Hillman B."/>
            <person name="Milgroom M.G."/>
            <person name="Pangilinan J."/>
            <person name="Smith M."/>
            <person name="Salamov A."/>
            <person name="Schmutz J."/>
            <person name="Yadav J."/>
            <person name="Grigoriev I.V."/>
            <person name="Nuss D."/>
        </authorList>
    </citation>
    <scope>NUCLEOTIDE SEQUENCE</scope>
    <source>
        <strain evidence="1">EP155</strain>
    </source>
</reference>
<dbReference type="AlphaFoldDB" id="A0A9P4YD17"/>
<evidence type="ECO:0000313" key="2">
    <source>
        <dbReference type="Proteomes" id="UP000803844"/>
    </source>
</evidence>
<dbReference type="EMBL" id="MU032344">
    <property type="protein sequence ID" value="KAF3770843.1"/>
    <property type="molecule type" value="Genomic_DNA"/>
</dbReference>
<organism evidence="1 2">
    <name type="scientific">Cryphonectria parasitica (strain ATCC 38755 / EP155)</name>
    <dbReference type="NCBI Taxonomy" id="660469"/>
    <lineage>
        <taxon>Eukaryota</taxon>
        <taxon>Fungi</taxon>
        <taxon>Dikarya</taxon>
        <taxon>Ascomycota</taxon>
        <taxon>Pezizomycotina</taxon>
        <taxon>Sordariomycetes</taxon>
        <taxon>Sordariomycetidae</taxon>
        <taxon>Diaporthales</taxon>
        <taxon>Cryphonectriaceae</taxon>
        <taxon>Cryphonectria-Endothia species complex</taxon>
        <taxon>Cryphonectria</taxon>
    </lineage>
</organism>
<dbReference type="Proteomes" id="UP000803844">
    <property type="component" value="Unassembled WGS sequence"/>
</dbReference>
<comment type="caution">
    <text evidence="1">The sequence shown here is derived from an EMBL/GenBank/DDBJ whole genome shotgun (WGS) entry which is preliminary data.</text>
</comment>
<proteinExistence type="predicted"/>
<gene>
    <name evidence="1" type="ORF">M406DRAFT_101009</name>
</gene>
<evidence type="ECO:0000313" key="1">
    <source>
        <dbReference type="EMBL" id="KAF3770843.1"/>
    </source>
</evidence>
<keyword evidence="2" id="KW-1185">Reference proteome</keyword>
<dbReference type="RefSeq" id="XP_040781804.1">
    <property type="nucleotide sequence ID" value="XM_040914936.1"/>
</dbReference>
<accession>A0A9P4YD17</accession>
<name>A0A9P4YD17_CRYP1</name>
<protein>
    <submittedName>
        <fullName evidence="1">Uncharacterized protein</fullName>
    </submittedName>
</protein>